<dbReference type="Pfam" id="PF00931">
    <property type="entry name" value="NB-ARC"/>
    <property type="match status" value="1"/>
</dbReference>
<dbReference type="PANTHER" id="PTHR11017">
    <property type="entry name" value="LEUCINE-RICH REPEAT-CONTAINING PROTEIN"/>
    <property type="match status" value="1"/>
</dbReference>
<dbReference type="InterPro" id="IPR002182">
    <property type="entry name" value="NB-ARC"/>
</dbReference>
<sequence>YDVFISFRGEDTRTSFTDYLFRTLKRGEINIFKDDEDLERGADISPALLQAIRDSRFAVVVLSENYSSSSWCLDELVEILKSRKELGLTVLPVFYHVEPTEVRSQTANFGKAFSEASQRYIGKANKWREALMEVATISGWNVRNRPETDVIDEIAKVISKIINQFPNGNNDLVGMTYRIKKIDLLLEIGLDDVRTIGIWGMGGIGKTTIAQEVFKLSFNKFEAHAFIPNVREEVKKNRLLHLQKLLYKELVDGEVSIQNDDMGIHVLRKRLRSKRVLIILDDVDRLEQIEALVGNAEVQHEWLGPGSRVIVTTRDKHLLRTYGENNIYEVDKLTDDEALAILLPSRQRLSYNQASQDKRTRSLIFFVWDILEKETRFCNDRPPPKLRRKGPKPIF</sequence>
<feature type="non-terminal residue" evidence="3">
    <location>
        <position position="1"/>
    </location>
</feature>
<gene>
    <name evidence="3" type="primary">LOC112493117</name>
</gene>
<dbReference type="SUPFAM" id="SSF52540">
    <property type="entry name" value="P-loop containing nucleoside triphosphate hydrolases"/>
    <property type="match status" value="1"/>
</dbReference>
<accession>A0ABM3I0B7</accession>
<dbReference type="GeneID" id="112493117"/>
<dbReference type="InterPro" id="IPR027417">
    <property type="entry name" value="P-loop_NTPase"/>
</dbReference>
<dbReference type="InterPro" id="IPR003593">
    <property type="entry name" value="AAA+_ATPase"/>
</dbReference>
<dbReference type="Pfam" id="PF01582">
    <property type="entry name" value="TIR"/>
    <property type="match status" value="1"/>
</dbReference>
<proteinExistence type="predicted"/>
<organism evidence="2 3">
    <name type="scientific">Ziziphus jujuba</name>
    <name type="common">Chinese jujube</name>
    <name type="synonym">Ziziphus sativa</name>
    <dbReference type="NCBI Taxonomy" id="326968"/>
    <lineage>
        <taxon>Eukaryota</taxon>
        <taxon>Viridiplantae</taxon>
        <taxon>Streptophyta</taxon>
        <taxon>Embryophyta</taxon>
        <taxon>Tracheophyta</taxon>
        <taxon>Spermatophyta</taxon>
        <taxon>Magnoliopsida</taxon>
        <taxon>eudicotyledons</taxon>
        <taxon>Gunneridae</taxon>
        <taxon>Pentapetalae</taxon>
        <taxon>rosids</taxon>
        <taxon>fabids</taxon>
        <taxon>Rosales</taxon>
        <taxon>Rhamnaceae</taxon>
        <taxon>Paliureae</taxon>
        <taxon>Ziziphus</taxon>
    </lineage>
</organism>
<dbReference type="Gene3D" id="3.40.50.300">
    <property type="entry name" value="P-loop containing nucleotide triphosphate hydrolases"/>
    <property type="match status" value="1"/>
</dbReference>
<protein>
    <submittedName>
        <fullName evidence="3">Disease resistance protein Roq1-like</fullName>
    </submittedName>
</protein>
<evidence type="ECO:0000313" key="2">
    <source>
        <dbReference type="Proteomes" id="UP001652623"/>
    </source>
</evidence>
<dbReference type="PANTHER" id="PTHR11017:SF559">
    <property type="entry name" value="DISEASE RESISTANCE PROTEIN CHL1"/>
    <property type="match status" value="1"/>
</dbReference>
<dbReference type="InterPro" id="IPR000157">
    <property type="entry name" value="TIR_dom"/>
</dbReference>
<feature type="domain" description="TIR" evidence="1">
    <location>
        <begin position="1"/>
        <end position="162"/>
    </location>
</feature>
<dbReference type="InterPro" id="IPR044974">
    <property type="entry name" value="Disease_R_plants"/>
</dbReference>
<dbReference type="SMART" id="SM00382">
    <property type="entry name" value="AAA"/>
    <property type="match status" value="1"/>
</dbReference>
<dbReference type="RefSeq" id="XP_048318034.2">
    <property type="nucleotide sequence ID" value="XM_048462077.2"/>
</dbReference>
<dbReference type="SUPFAM" id="SSF52200">
    <property type="entry name" value="Toll/Interleukin receptor TIR domain"/>
    <property type="match status" value="1"/>
</dbReference>
<keyword evidence="2" id="KW-1185">Reference proteome</keyword>
<reference evidence="3" key="1">
    <citation type="submission" date="2025-08" db="UniProtKB">
        <authorList>
            <consortium name="RefSeq"/>
        </authorList>
    </citation>
    <scope>IDENTIFICATION</scope>
    <source>
        <tissue evidence="3">Seedling</tissue>
    </source>
</reference>
<evidence type="ECO:0000259" key="1">
    <source>
        <dbReference type="PROSITE" id="PS50104"/>
    </source>
</evidence>
<evidence type="ECO:0000313" key="3">
    <source>
        <dbReference type="RefSeq" id="XP_048318034.2"/>
    </source>
</evidence>
<dbReference type="InterPro" id="IPR035897">
    <property type="entry name" value="Toll_tir_struct_dom_sf"/>
</dbReference>
<dbReference type="Proteomes" id="UP001652623">
    <property type="component" value="Chromosome 12"/>
</dbReference>
<dbReference type="PRINTS" id="PR00364">
    <property type="entry name" value="DISEASERSIST"/>
</dbReference>
<dbReference type="SMART" id="SM00255">
    <property type="entry name" value="TIR"/>
    <property type="match status" value="1"/>
</dbReference>
<name>A0ABM3I0B7_ZIZJJ</name>
<dbReference type="Gene3D" id="3.40.50.10140">
    <property type="entry name" value="Toll/interleukin-1 receptor homology (TIR) domain"/>
    <property type="match status" value="1"/>
</dbReference>
<dbReference type="PROSITE" id="PS50104">
    <property type="entry name" value="TIR"/>
    <property type="match status" value="1"/>
</dbReference>